<feature type="region of interest" description="Disordered" evidence="10">
    <location>
        <begin position="1"/>
        <end position="64"/>
    </location>
</feature>
<evidence type="ECO:0000313" key="13">
    <source>
        <dbReference type="Proteomes" id="UP001634747"/>
    </source>
</evidence>
<comment type="caution">
    <text evidence="12">The sequence shown here is derived from an EMBL/GenBank/DDBJ whole genome shotgun (WGS) entry which is preliminary data.</text>
</comment>
<evidence type="ECO:0000256" key="7">
    <source>
        <dbReference type="ARBA" id="ARBA00023170"/>
    </source>
</evidence>
<dbReference type="InterPro" id="IPR013822">
    <property type="entry name" value="Signal_recog_particl_SRP54_hlx"/>
</dbReference>
<comment type="subcellular location">
    <subcellularLocation>
        <location evidence="9">Cell membrane</location>
        <topology evidence="9">Peripheral membrane protein</topology>
        <orientation evidence="9">Cytoplasmic side</orientation>
    </subcellularLocation>
    <subcellularLocation>
        <location evidence="9">Cytoplasm</location>
    </subcellularLocation>
</comment>
<feature type="domain" description="SRP54-type proteins GTP-binding" evidence="11">
    <location>
        <begin position="444"/>
        <end position="457"/>
    </location>
</feature>
<comment type="function">
    <text evidence="9">Involved in targeting and insertion of nascent membrane proteins into the cytoplasmic membrane. Acts as a receptor for the complex formed by the signal recognition particle (SRP) and the ribosome-nascent chain (RNC).</text>
</comment>
<dbReference type="NCBIfam" id="TIGR00064">
    <property type="entry name" value="ftsY"/>
    <property type="match status" value="1"/>
</dbReference>
<proteinExistence type="inferred from homology"/>
<dbReference type="Pfam" id="PF00448">
    <property type="entry name" value="SRP54"/>
    <property type="match status" value="1"/>
</dbReference>
<dbReference type="PANTHER" id="PTHR43134">
    <property type="entry name" value="SIGNAL RECOGNITION PARTICLE RECEPTOR SUBUNIT ALPHA"/>
    <property type="match status" value="1"/>
</dbReference>
<evidence type="ECO:0000256" key="10">
    <source>
        <dbReference type="SAM" id="MobiDB-lite"/>
    </source>
</evidence>
<dbReference type="SMART" id="SM00962">
    <property type="entry name" value="SRP54"/>
    <property type="match status" value="1"/>
</dbReference>
<keyword evidence="13" id="KW-1185">Reference proteome</keyword>
<protein>
    <recommendedName>
        <fullName evidence="9">Signal recognition particle receptor FtsY</fullName>
        <shortName evidence="9">SRP receptor</shortName>
        <ecNumber evidence="9">3.6.5.4</ecNumber>
    </recommendedName>
</protein>
<dbReference type="Gene3D" id="1.20.120.140">
    <property type="entry name" value="Signal recognition particle SRP54, nucleotide-binding domain"/>
    <property type="match status" value="1"/>
</dbReference>
<dbReference type="InterPro" id="IPR027417">
    <property type="entry name" value="P-loop_NTPase"/>
</dbReference>
<evidence type="ECO:0000256" key="2">
    <source>
        <dbReference type="ARBA" id="ARBA00022490"/>
    </source>
</evidence>
<dbReference type="Proteomes" id="UP001634747">
    <property type="component" value="Unassembled WGS sequence"/>
</dbReference>
<gene>
    <name evidence="9 12" type="primary">ftsY</name>
    <name evidence="12" type="ORF">ACK2TP_12780</name>
</gene>
<keyword evidence="6 9" id="KW-0472">Membrane</keyword>
<feature type="compositionally biased region" description="Pro residues" evidence="10">
    <location>
        <begin position="46"/>
        <end position="57"/>
    </location>
</feature>
<dbReference type="EC" id="3.6.5.4" evidence="9"/>
<dbReference type="PROSITE" id="PS00300">
    <property type="entry name" value="SRP54"/>
    <property type="match status" value="1"/>
</dbReference>
<name>A0ABW9KLH5_9BACT</name>
<keyword evidence="1 9" id="KW-1003">Cell membrane</keyword>
<evidence type="ECO:0000313" key="12">
    <source>
        <dbReference type="EMBL" id="MFN2976641.1"/>
    </source>
</evidence>
<feature type="binding site" evidence="9">
    <location>
        <begin position="359"/>
        <end position="363"/>
    </location>
    <ligand>
        <name>GTP</name>
        <dbReference type="ChEBI" id="CHEBI:37565"/>
    </ligand>
</feature>
<evidence type="ECO:0000256" key="5">
    <source>
        <dbReference type="ARBA" id="ARBA00023134"/>
    </source>
</evidence>
<comment type="similarity">
    <text evidence="9">Belongs to the GTP-binding SRP family. FtsY subfamily.</text>
</comment>
<dbReference type="InterPro" id="IPR004390">
    <property type="entry name" value="SR_rcpt_FtsY"/>
</dbReference>
<dbReference type="SMART" id="SM00382">
    <property type="entry name" value="AAA"/>
    <property type="match status" value="1"/>
</dbReference>
<evidence type="ECO:0000256" key="9">
    <source>
        <dbReference type="HAMAP-Rule" id="MF_00920"/>
    </source>
</evidence>
<evidence type="ECO:0000256" key="6">
    <source>
        <dbReference type="ARBA" id="ARBA00023136"/>
    </source>
</evidence>
<dbReference type="SUPFAM" id="SSF47364">
    <property type="entry name" value="Domain of the SRP/SRP receptor G-proteins"/>
    <property type="match status" value="1"/>
</dbReference>
<evidence type="ECO:0000256" key="8">
    <source>
        <dbReference type="ARBA" id="ARBA00048027"/>
    </source>
</evidence>
<dbReference type="InterPro" id="IPR036225">
    <property type="entry name" value="SRP/SRP_N"/>
</dbReference>
<dbReference type="InterPro" id="IPR000897">
    <property type="entry name" value="SRP54_GTPase_dom"/>
</dbReference>
<feature type="binding site" evidence="9">
    <location>
        <begin position="423"/>
        <end position="426"/>
    </location>
    <ligand>
        <name>GTP</name>
        <dbReference type="ChEBI" id="CHEBI:37565"/>
    </ligand>
</feature>
<comment type="catalytic activity">
    <reaction evidence="8 9">
        <text>GTP + H2O = GDP + phosphate + H(+)</text>
        <dbReference type="Rhea" id="RHEA:19669"/>
        <dbReference type="ChEBI" id="CHEBI:15377"/>
        <dbReference type="ChEBI" id="CHEBI:15378"/>
        <dbReference type="ChEBI" id="CHEBI:37565"/>
        <dbReference type="ChEBI" id="CHEBI:43474"/>
        <dbReference type="ChEBI" id="CHEBI:58189"/>
        <dbReference type="EC" id="3.6.5.4"/>
    </reaction>
</comment>
<keyword evidence="3 9" id="KW-0547">Nucleotide-binding</keyword>
<dbReference type="CDD" id="cd17874">
    <property type="entry name" value="FtsY"/>
    <property type="match status" value="1"/>
</dbReference>
<keyword evidence="2 9" id="KW-0963">Cytoplasm</keyword>
<accession>A0ABW9KLH5</accession>
<comment type="subunit">
    <text evidence="9">Part of the signal recognition particle protein translocation system, which is composed of SRP and FtsY.</text>
</comment>
<dbReference type="EMBL" id="JBJYXY010000001">
    <property type="protein sequence ID" value="MFN2976641.1"/>
    <property type="molecule type" value="Genomic_DNA"/>
</dbReference>
<dbReference type="PANTHER" id="PTHR43134:SF1">
    <property type="entry name" value="SIGNAL RECOGNITION PARTICLE RECEPTOR SUBUNIT ALPHA"/>
    <property type="match status" value="1"/>
</dbReference>
<evidence type="ECO:0000256" key="4">
    <source>
        <dbReference type="ARBA" id="ARBA00022801"/>
    </source>
</evidence>
<organism evidence="12 13">
    <name type="scientific">Terriglobus aquaticus</name>
    <dbReference type="NCBI Taxonomy" id="940139"/>
    <lineage>
        <taxon>Bacteria</taxon>
        <taxon>Pseudomonadati</taxon>
        <taxon>Acidobacteriota</taxon>
        <taxon>Terriglobia</taxon>
        <taxon>Terriglobales</taxon>
        <taxon>Acidobacteriaceae</taxon>
        <taxon>Terriglobus</taxon>
    </lineage>
</organism>
<reference evidence="12 13" key="1">
    <citation type="submission" date="2024-12" db="EMBL/GenBank/DDBJ databases">
        <authorList>
            <person name="Lee Y."/>
        </authorList>
    </citation>
    <scope>NUCLEOTIDE SEQUENCE [LARGE SCALE GENOMIC DNA]</scope>
    <source>
        <strain evidence="12 13">03SUJ4</strain>
    </source>
</reference>
<dbReference type="SMART" id="SM00963">
    <property type="entry name" value="SRP54_N"/>
    <property type="match status" value="1"/>
</dbReference>
<sequence>MPLSLFGRDEDRPKKPSFFQRVRQAVTGEPATVPEPERAEATRPEPISPPAKIPAPVPLGATPEDAFAAPETSAELAEVEGIETPGVDAFALAGSASEPQTFEAPEEPLTVHDDARRPEQPTIHVAVTPPVPPARVASPSSTVQANEFGLRPMTTNFSFGGYASAEEEDASFLDRMRTAASRTRESLSTSLDSVLALGRTVDEDTLEELEAVLLTADLGVTTTNEVIGNLRARALREKADAAELKGLLREELQRILDSVQQPTDHPAQAPEVIMMVGVNGTGKTTTSGKLAALYGTHGRRALLCAADTFRAAAIEQLEVWAKRSNVDVIKTRQGGDPSAALYDALTAGKARGVDIVIVDTAGRLHNKAGLMAELDKMRRTAEKLVPGAPHQTFLVMDATTGQNGLQQARLFLESARVSGIVLTKLDGTAKGGVVLAIARELKLPVVFVGVGEKMEDILPFNSDNFLTSLLG</sequence>
<feature type="binding site" evidence="9">
    <location>
        <begin position="277"/>
        <end position="284"/>
    </location>
    <ligand>
        <name>GTP</name>
        <dbReference type="ChEBI" id="CHEBI:37565"/>
    </ligand>
</feature>
<dbReference type="RefSeq" id="WP_317889786.1">
    <property type="nucleotide sequence ID" value="NZ_BAABBH010000001.1"/>
</dbReference>
<dbReference type="Gene3D" id="3.40.50.300">
    <property type="entry name" value="P-loop containing nucleotide triphosphate hydrolases"/>
    <property type="match status" value="1"/>
</dbReference>
<keyword evidence="4 9" id="KW-0378">Hydrolase</keyword>
<evidence type="ECO:0000259" key="11">
    <source>
        <dbReference type="PROSITE" id="PS00300"/>
    </source>
</evidence>
<dbReference type="HAMAP" id="MF_00920">
    <property type="entry name" value="FtsY"/>
    <property type="match status" value="1"/>
</dbReference>
<keyword evidence="5 9" id="KW-0342">GTP-binding</keyword>
<dbReference type="InterPro" id="IPR003593">
    <property type="entry name" value="AAA+_ATPase"/>
</dbReference>
<keyword evidence="7 9" id="KW-0675">Receptor</keyword>
<dbReference type="SUPFAM" id="SSF52540">
    <property type="entry name" value="P-loop containing nucleoside triphosphate hydrolases"/>
    <property type="match status" value="1"/>
</dbReference>
<evidence type="ECO:0000256" key="3">
    <source>
        <dbReference type="ARBA" id="ARBA00022741"/>
    </source>
</evidence>
<dbReference type="InterPro" id="IPR042101">
    <property type="entry name" value="SRP54_N_sf"/>
</dbReference>
<dbReference type="Pfam" id="PF02881">
    <property type="entry name" value="SRP54_N"/>
    <property type="match status" value="1"/>
</dbReference>
<evidence type="ECO:0000256" key="1">
    <source>
        <dbReference type="ARBA" id="ARBA00022475"/>
    </source>
</evidence>